<protein>
    <submittedName>
        <fullName evidence="1">Uncharacterized protein</fullName>
    </submittedName>
</protein>
<dbReference type="EMBL" id="ACVQ01000028">
    <property type="protein sequence ID" value="EET78956.1"/>
    <property type="molecule type" value="Genomic_DNA"/>
</dbReference>
<proteinExistence type="predicted"/>
<gene>
    <name evidence="1" type="ORF">CAMSH0001_1030</name>
</gene>
<keyword evidence="2" id="KW-1185">Reference proteome</keyword>
<reference evidence="1 2" key="1">
    <citation type="submission" date="2009-07" db="EMBL/GenBank/DDBJ databases">
        <authorList>
            <person name="Madupu R."/>
            <person name="Sebastian Y."/>
            <person name="Durkin A.S."/>
            <person name="Torralba M."/>
            <person name="Methe B."/>
            <person name="Sutton G.G."/>
            <person name="Strausberg R.L."/>
            <person name="Nelson K.E."/>
        </authorList>
    </citation>
    <scope>NUCLEOTIDE SEQUENCE [LARGE SCALE GENOMIC DNA]</scope>
    <source>
        <strain evidence="1 2">RM3277</strain>
    </source>
</reference>
<organism evidence="1 2">
    <name type="scientific">Campylobacter showae RM3277</name>
    <dbReference type="NCBI Taxonomy" id="553219"/>
    <lineage>
        <taxon>Bacteria</taxon>
        <taxon>Pseudomonadati</taxon>
        <taxon>Campylobacterota</taxon>
        <taxon>Epsilonproteobacteria</taxon>
        <taxon>Campylobacterales</taxon>
        <taxon>Campylobacteraceae</taxon>
        <taxon>Campylobacter</taxon>
    </lineage>
</organism>
<evidence type="ECO:0000313" key="2">
    <source>
        <dbReference type="Proteomes" id="UP000003107"/>
    </source>
</evidence>
<dbReference type="AlphaFoldDB" id="C6RHS6"/>
<accession>C6RHS6</accession>
<name>C6RHS6_9BACT</name>
<evidence type="ECO:0000313" key="1">
    <source>
        <dbReference type="EMBL" id="EET78956.1"/>
    </source>
</evidence>
<sequence>MERLAFFTLCGRTLFARSAKFSLDGFASLPFVIASKVRSAAKFT</sequence>
<dbReference type="STRING" id="553219.CAMSH0001_1030"/>
<dbReference type="Proteomes" id="UP000003107">
    <property type="component" value="Unassembled WGS sequence"/>
</dbReference>
<comment type="caution">
    <text evidence="1">The sequence shown here is derived from an EMBL/GenBank/DDBJ whole genome shotgun (WGS) entry which is preliminary data.</text>
</comment>